<sequence>MSTRTLFLAKGIACATAGNRQRKGTSAGSAPLNHRRRV</sequence>
<proteinExistence type="predicted"/>
<evidence type="ECO:0000256" key="1">
    <source>
        <dbReference type="SAM" id="MobiDB-lite"/>
    </source>
</evidence>
<dbReference type="HOGENOM" id="CLU_3405316_0_0_6"/>
<keyword evidence="3" id="KW-1185">Reference proteome</keyword>
<gene>
    <name evidence="2" type="primary">ysdA</name>
    <name evidence="2" type="ordered locus">STM3797a</name>
</gene>
<dbReference type="GeneID" id="1255322"/>
<feature type="region of interest" description="Disordered" evidence="1">
    <location>
        <begin position="17"/>
        <end position="38"/>
    </location>
</feature>
<dbReference type="AlphaFoldDB" id="Q8KNN5"/>
<dbReference type="RefSeq" id="WP_071892918.1">
    <property type="nucleotide sequence ID" value="NC_003197.2"/>
</dbReference>
<dbReference type="BioCyc" id="SENT99287:STM3797A-MONOMER"/>
<dbReference type="PaxDb" id="99287-STM3797A"/>
<accession>Q8KNN5</accession>
<dbReference type="Proteomes" id="UP000001014">
    <property type="component" value="Chromosome"/>
</dbReference>
<organism evidence="2 3">
    <name type="scientific">Salmonella typhimurium (strain LT2 / SGSC1412 / ATCC 700720)</name>
    <dbReference type="NCBI Taxonomy" id="99287"/>
    <lineage>
        <taxon>Bacteria</taxon>
        <taxon>Pseudomonadati</taxon>
        <taxon>Pseudomonadota</taxon>
        <taxon>Gammaproteobacteria</taxon>
        <taxon>Enterobacterales</taxon>
        <taxon>Enterobacteriaceae</taxon>
        <taxon>Salmonella</taxon>
    </lineage>
</organism>
<dbReference type="EMBL" id="AE006468">
    <property type="protein sequence ID" value="AAM89474.1"/>
    <property type="molecule type" value="Genomic_DNA"/>
</dbReference>
<evidence type="ECO:0000313" key="3">
    <source>
        <dbReference type="Proteomes" id="UP000001014"/>
    </source>
</evidence>
<reference evidence="2 3" key="1">
    <citation type="journal article" date="2001" name="Nature">
        <title>Complete genome sequence of Salmonella enterica serovar Typhimurium LT2.</title>
        <authorList>
            <person name="McClelland M."/>
            <person name="Sanderson K.E."/>
            <person name="Spieth J."/>
            <person name="Clifton S.W."/>
            <person name="Latreille P."/>
            <person name="Courtney L."/>
            <person name="Porwollik S."/>
            <person name="Ali J."/>
            <person name="Dante M."/>
            <person name="Du F."/>
            <person name="Hou S."/>
            <person name="Layman D."/>
            <person name="Leonard S."/>
            <person name="Nguyen C."/>
            <person name="Scott K."/>
            <person name="Holmes A."/>
            <person name="Grewal N."/>
            <person name="Mulvaney E."/>
            <person name="Ryan E."/>
            <person name="Sun H."/>
            <person name="Florea L."/>
            <person name="Miller W."/>
            <person name="Stoneking T."/>
            <person name="Nhan M."/>
            <person name="Waterston R."/>
            <person name="Wilson R.K."/>
        </authorList>
    </citation>
    <scope>NUCLEOTIDE SEQUENCE [LARGE SCALE GENOMIC DNA]</scope>
    <source>
        <strain evidence="3">LT2 / SGSC1412 / ATCC 700720</strain>
    </source>
</reference>
<evidence type="ECO:0000313" key="2">
    <source>
        <dbReference type="EMBL" id="AAM89474.1"/>
    </source>
</evidence>
<dbReference type="STRING" id="99287.STM3797A"/>
<dbReference type="KEGG" id="stm:STM3797A"/>
<name>Q8KNN5_SALTY</name>
<dbReference type="RefSeq" id="YP_009325922.1">
    <property type="nucleotide sequence ID" value="NC_003197.2"/>
</dbReference>
<protein>
    <submittedName>
        <fullName evidence="2">YsdA</fullName>
    </submittedName>
</protein>